<keyword evidence="1 7" id="KW-0963">Cytoplasm</keyword>
<comment type="subcellular location">
    <subcellularLocation>
        <location evidence="7">Cytoplasm</location>
    </subcellularLocation>
</comment>
<evidence type="ECO:0000256" key="4">
    <source>
        <dbReference type="ARBA" id="ARBA00022679"/>
    </source>
</evidence>
<dbReference type="RefSeq" id="WP_106075442.1">
    <property type="nucleotide sequence ID" value="NZ_MTBD01000001.1"/>
</dbReference>
<feature type="binding site" evidence="7 8">
    <location>
        <position position="85"/>
    </location>
    <ligand>
        <name>S-adenosyl-L-methionine</name>
        <dbReference type="ChEBI" id="CHEBI:59789"/>
    </ligand>
</feature>
<keyword evidence="2 7" id="KW-0698">rRNA processing</keyword>
<comment type="catalytic activity">
    <reaction evidence="7">
        <text>adenosine(1518)/adenosine(1519) in 16S rRNA + 4 S-adenosyl-L-methionine = N(6)-dimethyladenosine(1518)/N(6)-dimethyladenosine(1519) in 16S rRNA + 4 S-adenosyl-L-homocysteine + 4 H(+)</text>
        <dbReference type="Rhea" id="RHEA:19609"/>
        <dbReference type="Rhea" id="RHEA-COMP:10232"/>
        <dbReference type="Rhea" id="RHEA-COMP:10233"/>
        <dbReference type="ChEBI" id="CHEBI:15378"/>
        <dbReference type="ChEBI" id="CHEBI:57856"/>
        <dbReference type="ChEBI" id="CHEBI:59789"/>
        <dbReference type="ChEBI" id="CHEBI:74411"/>
        <dbReference type="ChEBI" id="CHEBI:74493"/>
        <dbReference type="EC" id="2.1.1.182"/>
    </reaction>
</comment>
<dbReference type="SMART" id="SM00650">
    <property type="entry name" value="rADc"/>
    <property type="match status" value="1"/>
</dbReference>
<evidence type="ECO:0000259" key="9">
    <source>
        <dbReference type="SMART" id="SM00650"/>
    </source>
</evidence>
<dbReference type="Pfam" id="PF00398">
    <property type="entry name" value="RrnaAD"/>
    <property type="match status" value="1"/>
</dbReference>
<sequence>MSTHIPRKRFGQNFLQDASVIAGIVHAVNPQPEDIVIEIGPGLGAITKPLLARLKHLHVVEIDRDIIERLKAEHPANKLTIHAGDALAFDFASVSQQPLKIVGNLPYNISTPLLFHLASYGNRVLDMHFMLQKEVIERMVAEPSTADYGRLSVMLQYRFYMENILFVPPEAFWPPPKVDSAVVRMIPAPGRCGVARDEAMLEKLVIQAFAQRRKTLRNNLKGLVDAADLEALGIDPGLRPENLPVEDYVRLANHLSDKGIQS</sequence>
<dbReference type="NCBIfam" id="TIGR00755">
    <property type="entry name" value="ksgA"/>
    <property type="match status" value="1"/>
</dbReference>
<dbReference type="FunFam" id="1.10.8.100:FF:000001">
    <property type="entry name" value="Ribosomal RNA small subunit methyltransferase A"/>
    <property type="match status" value="1"/>
</dbReference>
<dbReference type="AlphaFoldDB" id="A0A2S9X9Y3"/>
<evidence type="ECO:0000256" key="8">
    <source>
        <dbReference type="PROSITE-ProRule" id="PRU01026"/>
    </source>
</evidence>
<comment type="caution">
    <text evidence="10">The sequence shown here is derived from an EMBL/GenBank/DDBJ whole genome shotgun (WGS) entry which is preliminary data.</text>
</comment>
<dbReference type="InterPro" id="IPR020596">
    <property type="entry name" value="rRNA_Ade_Mease_Trfase_CS"/>
</dbReference>
<accession>A0A2S9X9Y3</accession>
<evidence type="ECO:0000256" key="6">
    <source>
        <dbReference type="ARBA" id="ARBA00022884"/>
    </source>
</evidence>
<keyword evidence="4 7" id="KW-0808">Transferase</keyword>
<evidence type="ECO:0000256" key="2">
    <source>
        <dbReference type="ARBA" id="ARBA00022552"/>
    </source>
</evidence>
<evidence type="ECO:0000256" key="5">
    <source>
        <dbReference type="ARBA" id="ARBA00022691"/>
    </source>
</evidence>
<dbReference type="GO" id="GO:0052908">
    <property type="term" value="F:16S rRNA (adenine(1518)-N(6)/adenine(1519)-N(6))-dimethyltransferase activity"/>
    <property type="evidence" value="ECO:0007669"/>
    <property type="project" value="UniProtKB-EC"/>
</dbReference>
<gene>
    <name evidence="7" type="primary">rsmA</name>
    <name evidence="7" type="synonym">ksgA</name>
    <name evidence="10" type="ORF">BUE93_00465</name>
</gene>
<protein>
    <recommendedName>
        <fullName evidence="7">Ribosomal RNA small subunit methyltransferase A</fullName>
        <ecNumber evidence="7">2.1.1.182</ecNumber>
    </recommendedName>
    <alternativeName>
        <fullName evidence="7">16S rRNA (adenine(1518)-N(6)/adenine(1519)-N(6))-dimethyltransferase</fullName>
    </alternativeName>
    <alternativeName>
        <fullName evidence="7">16S rRNA dimethyladenosine transferase</fullName>
    </alternativeName>
    <alternativeName>
        <fullName evidence="7">16S rRNA dimethylase</fullName>
    </alternativeName>
    <alternativeName>
        <fullName evidence="7">S-adenosylmethionine-6-N', N'-adenosyl(rRNA) dimethyltransferase</fullName>
    </alternativeName>
</protein>
<feature type="binding site" evidence="7 8">
    <location>
        <position position="13"/>
    </location>
    <ligand>
        <name>S-adenosyl-L-methionine</name>
        <dbReference type="ChEBI" id="CHEBI:59789"/>
    </ligand>
</feature>
<dbReference type="PROSITE" id="PS01131">
    <property type="entry name" value="RRNA_A_DIMETH"/>
    <property type="match status" value="1"/>
</dbReference>
<keyword evidence="3 7" id="KW-0489">Methyltransferase</keyword>
<dbReference type="EC" id="2.1.1.182" evidence="7"/>
<dbReference type="Proteomes" id="UP000239469">
    <property type="component" value="Unassembled WGS sequence"/>
</dbReference>
<feature type="domain" description="Ribosomal RNA adenine methylase transferase N-terminal" evidence="9">
    <location>
        <begin position="20"/>
        <end position="189"/>
    </location>
</feature>
<dbReference type="GO" id="GO:0005829">
    <property type="term" value="C:cytosol"/>
    <property type="evidence" value="ECO:0007669"/>
    <property type="project" value="TreeGrafter"/>
</dbReference>
<proteinExistence type="inferred from homology"/>
<name>A0A2S9X9Y3_9NEIS</name>
<dbReference type="Gene3D" id="1.10.8.100">
    <property type="entry name" value="Ribosomal RNA adenine dimethylase-like, domain 2"/>
    <property type="match status" value="1"/>
</dbReference>
<feature type="binding site" evidence="7 8">
    <location>
        <position position="104"/>
    </location>
    <ligand>
        <name>S-adenosyl-L-methionine</name>
        <dbReference type="ChEBI" id="CHEBI:59789"/>
    </ligand>
</feature>
<dbReference type="EMBL" id="MTBD01000001">
    <property type="protein sequence ID" value="PRP72542.1"/>
    <property type="molecule type" value="Genomic_DNA"/>
</dbReference>
<dbReference type="HAMAP" id="MF_00607">
    <property type="entry name" value="16SrRNA_methyltr_A"/>
    <property type="match status" value="1"/>
</dbReference>
<dbReference type="Gene3D" id="3.40.50.150">
    <property type="entry name" value="Vaccinia Virus protein VP39"/>
    <property type="match status" value="1"/>
</dbReference>
<dbReference type="OrthoDB" id="9814755at2"/>
<evidence type="ECO:0000313" key="10">
    <source>
        <dbReference type="EMBL" id="PRP72542.1"/>
    </source>
</evidence>
<evidence type="ECO:0000256" key="3">
    <source>
        <dbReference type="ARBA" id="ARBA00022603"/>
    </source>
</evidence>
<dbReference type="InterPro" id="IPR029063">
    <property type="entry name" value="SAM-dependent_MTases_sf"/>
</dbReference>
<dbReference type="InterPro" id="IPR020598">
    <property type="entry name" value="rRNA_Ade_methylase_Trfase_N"/>
</dbReference>
<keyword evidence="5 7" id="KW-0949">S-adenosyl-L-methionine</keyword>
<comment type="similarity">
    <text evidence="7">Belongs to the class I-like SAM-binding methyltransferase superfamily. rRNA adenine N(6)-methyltransferase family. RsmA subfamily.</text>
</comment>
<feature type="binding site" evidence="7 8">
    <location>
        <position position="15"/>
    </location>
    <ligand>
        <name>S-adenosyl-L-methionine</name>
        <dbReference type="ChEBI" id="CHEBI:59789"/>
    </ligand>
</feature>
<comment type="function">
    <text evidence="7">Specifically dimethylates two adjacent adenosines (A1518 and A1519) in the loop of a conserved hairpin near the 3'-end of 16S rRNA in the 30S particle. May play a critical role in biogenesis of 30S subunits.</text>
</comment>
<dbReference type="PROSITE" id="PS51689">
    <property type="entry name" value="SAM_RNA_A_N6_MT"/>
    <property type="match status" value="1"/>
</dbReference>
<feature type="binding site" evidence="7 8">
    <location>
        <position position="61"/>
    </location>
    <ligand>
        <name>S-adenosyl-L-methionine</name>
        <dbReference type="ChEBI" id="CHEBI:59789"/>
    </ligand>
</feature>
<dbReference type="InterPro" id="IPR023165">
    <property type="entry name" value="rRNA_Ade_diMease-like_C"/>
</dbReference>
<reference evidence="10 11" key="1">
    <citation type="submission" date="2017-01" db="EMBL/GenBank/DDBJ databases">
        <title>New insights into the genetic diversity of Chromobacterium isolated from tropical freshwater lake.</title>
        <authorList>
            <person name="Santos A.B."/>
            <person name="Nascimento A.M."/>
            <person name="Da Silva P.C."/>
        </authorList>
    </citation>
    <scope>NUCLEOTIDE SEQUENCE [LARGE SCALE GENOMIC DNA]</scope>
    <source>
        <strain evidence="10 11">56AF</strain>
    </source>
</reference>
<dbReference type="CDD" id="cd02440">
    <property type="entry name" value="AdoMet_MTases"/>
    <property type="match status" value="1"/>
</dbReference>
<feature type="binding site" evidence="7 8">
    <location>
        <position position="40"/>
    </location>
    <ligand>
        <name>S-adenosyl-L-methionine</name>
        <dbReference type="ChEBI" id="CHEBI:59789"/>
    </ligand>
</feature>
<dbReference type="GO" id="GO:0003723">
    <property type="term" value="F:RNA binding"/>
    <property type="evidence" value="ECO:0007669"/>
    <property type="project" value="UniProtKB-UniRule"/>
</dbReference>
<organism evidence="10 11">
    <name type="scientific">Chromobacterium amazonense</name>
    <dbReference type="NCBI Taxonomy" id="1382803"/>
    <lineage>
        <taxon>Bacteria</taxon>
        <taxon>Pseudomonadati</taxon>
        <taxon>Pseudomonadota</taxon>
        <taxon>Betaproteobacteria</taxon>
        <taxon>Neisseriales</taxon>
        <taxon>Chromobacteriaceae</taxon>
        <taxon>Chromobacterium</taxon>
    </lineage>
</organism>
<dbReference type="PANTHER" id="PTHR11727">
    <property type="entry name" value="DIMETHYLADENOSINE TRANSFERASE"/>
    <property type="match status" value="1"/>
</dbReference>
<dbReference type="InterPro" id="IPR011530">
    <property type="entry name" value="rRNA_adenine_dimethylase"/>
</dbReference>
<keyword evidence="6 7" id="KW-0694">RNA-binding</keyword>
<evidence type="ECO:0000256" key="7">
    <source>
        <dbReference type="HAMAP-Rule" id="MF_00607"/>
    </source>
</evidence>
<dbReference type="SUPFAM" id="SSF53335">
    <property type="entry name" value="S-adenosyl-L-methionine-dependent methyltransferases"/>
    <property type="match status" value="1"/>
</dbReference>
<evidence type="ECO:0000256" key="1">
    <source>
        <dbReference type="ARBA" id="ARBA00022490"/>
    </source>
</evidence>
<evidence type="ECO:0000313" key="11">
    <source>
        <dbReference type="Proteomes" id="UP000239469"/>
    </source>
</evidence>
<dbReference type="PANTHER" id="PTHR11727:SF7">
    <property type="entry name" value="DIMETHYLADENOSINE TRANSFERASE-RELATED"/>
    <property type="match status" value="1"/>
</dbReference>
<dbReference type="InterPro" id="IPR001737">
    <property type="entry name" value="KsgA/Erm"/>
</dbReference>